<accession>A0A1V3WF63</accession>
<proteinExistence type="predicted"/>
<reference evidence="2 3" key="1">
    <citation type="submission" date="2017-02" db="EMBL/GenBank/DDBJ databases">
        <title>Complete genome sequences of Mycobacterium kansasii strains isolated from rhesus macaques.</title>
        <authorList>
            <person name="Panda A."/>
            <person name="Nagaraj S."/>
            <person name="Zhao X."/>
            <person name="Tettelin H."/>
            <person name="Detolla L.J."/>
        </authorList>
    </citation>
    <scope>NUCLEOTIDE SEQUENCE [LARGE SCALE GENOMIC DNA]</scope>
    <source>
        <strain evidence="2 3">11-3813</strain>
    </source>
</reference>
<feature type="region of interest" description="Disordered" evidence="1">
    <location>
        <begin position="21"/>
        <end position="41"/>
    </location>
</feature>
<protein>
    <submittedName>
        <fullName evidence="2">Uncharacterized protein</fullName>
    </submittedName>
</protein>
<sequence length="41" mass="4479">MPEPTVGDQDKAGAFLASPTTVPIRKPNRRPFGGAVHYGRW</sequence>
<evidence type="ECO:0000313" key="2">
    <source>
        <dbReference type="EMBL" id="OOK65624.1"/>
    </source>
</evidence>
<evidence type="ECO:0000313" key="3">
    <source>
        <dbReference type="Proteomes" id="UP000189229"/>
    </source>
</evidence>
<dbReference type="AlphaFoldDB" id="A0A1V3WF63"/>
<evidence type="ECO:0000256" key="1">
    <source>
        <dbReference type="SAM" id="MobiDB-lite"/>
    </source>
</evidence>
<dbReference type="Proteomes" id="UP000189229">
    <property type="component" value="Unassembled WGS sequence"/>
</dbReference>
<comment type="caution">
    <text evidence="2">The sequence shown here is derived from an EMBL/GenBank/DDBJ whole genome shotgun (WGS) entry which is preliminary data.</text>
</comment>
<gene>
    <name evidence="2" type="ORF">BZL30_8583</name>
</gene>
<organism evidence="2 3">
    <name type="scientific">Mycobacterium kansasii</name>
    <dbReference type="NCBI Taxonomy" id="1768"/>
    <lineage>
        <taxon>Bacteria</taxon>
        <taxon>Bacillati</taxon>
        <taxon>Actinomycetota</taxon>
        <taxon>Actinomycetes</taxon>
        <taxon>Mycobacteriales</taxon>
        <taxon>Mycobacteriaceae</taxon>
        <taxon>Mycobacterium</taxon>
    </lineage>
</organism>
<name>A0A1V3WF63_MYCKA</name>
<dbReference type="EMBL" id="MVBM01000010">
    <property type="protein sequence ID" value="OOK65624.1"/>
    <property type="molecule type" value="Genomic_DNA"/>
</dbReference>